<proteinExistence type="predicted"/>
<gene>
    <name evidence="1" type="ORF">PVL29_017238</name>
</gene>
<dbReference type="Proteomes" id="UP001168098">
    <property type="component" value="Unassembled WGS sequence"/>
</dbReference>
<comment type="caution">
    <text evidence="1">The sequence shown here is derived from an EMBL/GenBank/DDBJ whole genome shotgun (WGS) entry which is preliminary data.</text>
</comment>
<keyword evidence="2" id="KW-1185">Reference proteome</keyword>
<evidence type="ECO:0000313" key="1">
    <source>
        <dbReference type="EMBL" id="KAJ9685126.1"/>
    </source>
</evidence>
<sequence length="193" mass="21451">MRSRLSGNWATEKKKKKVAGRQVTAYTGNAAILSSSLSTKKWPAQKETKIAAMDMKREVNPAKGFLGNSLPKSFSSYLDVRIARNVTVEVTKEQRAMSDEIAKIPNAVCYSRFDFVLPSLVPPGTVVDVAKATVAMSVATNENVVAVLFSHCPPFCTRSLCSRVKICFADSFSFLWKRKKFGGMDFFTYCHKM</sequence>
<evidence type="ECO:0000313" key="2">
    <source>
        <dbReference type="Proteomes" id="UP001168098"/>
    </source>
</evidence>
<protein>
    <submittedName>
        <fullName evidence="1">Uncharacterized protein</fullName>
    </submittedName>
</protein>
<accession>A0AA38Z9X2</accession>
<reference evidence="1 2" key="1">
    <citation type="journal article" date="2023" name="BMC Biotechnol.">
        <title>Vitis rotundifolia cv Carlos genome sequencing.</title>
        <authorList>
            <person name="Huff M."/>
            <person name="Hulse-Kemp A."/>
            <person name="Scheffler B."/>
            <person name="Youngblood R."/>
            <person name="Simpson S."/>
            <person name="Babiker E."/>
            <person name="Staton M."/>
        </authorList>
    </citation>
    <scope>NUCLEOTIDE SEQUENCE [LARGE SCALE GENOMIC DNA]</scope>
    <source>
        <tissue evidence="1">Leaf</tissue>
    </source>
</reference>
<dbReference type="EMBL" id="JARBHA010000013">
    <property type="protein sequence ID" value="KAJ9685126.1"/>
    <property type="molecule type" value="Genomic_DNA"/>
</dbReference>
<dbReference type="AlphaFoldDB" id="A0AA38Z9X2"/>
<name>A0AA38Z9X2_VITRO</name>
<organism evidence="1 2">
    <name type="scientific">Vitis rotundifolia</name>
    <name type="common">Muscadine grape</name>
    <dbReference type="NCBI Taxonomy" id="103349"/>
    <lineage>
        <taxon>Eukaryota</taxon>
        <taxon>Viridiplantae</taxon>
        <taxon>Streptophyta</taxon>
        <taxon>Embryophyta</taxon>
        <taxon>Tracheophyta</taxon>
        <taxon>Spermatophyta</taxon>
        <taxon>Magnoliopsida</taxon>
        <taxon>eudicotyledons</taxon>
        <taxon>Gunneridae</taxon>
        <taxon>Pentapetalae</taxon>
        <taxon>rosids</taxon>
        <taxon>Vitales</taxon>
        <taxon>Vitaceae</taxon>
        <taxon>Viteae</taxon>
        <taxon>Vitis</taxon>
    </lineage>
</organism>